<dbReference type="GO" id="GO:0051537">
    <property type="term" value="F:2 iron, 2 sulfur cluster binding"/>
    <property type="evidence" value="ECO:0007669"/>
    <property type="project" value="TreeGrafter"/>
</dbReference>
<dbReference type="Gene3D" id="2.60.300.12">
    <property type="entry name" value="HesB-like domain"/>
    <property type="match status" value="1"/>
</dbReference>
<feature type="domain" description="Core" evidence="2">
    <location>
        <begin position="1"/>
        <end position="103"/>
    </location>
</feature>
<dbReference type="PANTHER" id="PTHR10072:SF41">
    <property type="entry name" value="IRON-SULFUR CLUSTER ASSEMBLY 1 HOMOLOG, MITOCHONDRIAL"/>
    <property type="match status" value="1"/>
</dbReference>
<keyword evidence="4" id="KW-1185">Reference proteome</keyword>
<dbReference type="AlphaFoldDB" id="A0A5B2ZDI3"/>
<dbReference type="SUPFAM" id="SSF89360">
    <property type="entry name" value="HesB-like domain"/>
    <property type="match status" value="1"/>
</dbReference>
<evidence type="ECO:0000259" key="2">
    <source>
        <dbReference type="Pfam" id="PF01521"/>
    </source>
</evidence>
<dbReference type="PANTHER" id="PTHR10072">
    <property type="entry name" value="IRON-SULFUR CLUSTER ASSEMBLY PROTEIN"/>
    <property type="match status" value="1"/>
</dbReference>
<comment type="caution">
    <text evidence="3">The sequence shown here is derived from an EMBL/GenBank/DDBJ whole genome shotgun (WGS) entry which is preliminary data.</text>
</comment>
<dbReference type="NCBIfam" id="TIGR00049">
    <property type="entry name" value="iron-sulfur cluster assembly accessory protein"/>
    <property type="match status" value="1"/>
</dbReference>
<evidence type="ECO:0000313" key="4">
    <source>
        <dbReference type="Proteomes" id="UP000322165"/>
    </source>
</evidence>
<proteinExistence type="inferred from homology"/>
<dbReference type="InterPro" id="IPR035903">
    <property type="entry name" value="HesB-like_dom_sf"/>
</dbReference>
<dbReference type="EMBL" id="VUOD01000001">
    <property type="protein sequence ID" value="KAA2286087.1"/>
    <property type="molecule type" value="Genomic_DNA"/>
</dbReference>
<sequence>MAVTLTPAAAERVRRYLAETPGGIGLRFGVRKSGCSGFAYVVDIATAAGPDDSVFETDGVAVRVDAASLPQVDGTVIDFVSQGLNQQFVFRNPRVAAECGCGESFTTDPSAV</sequence>
<reference evidence="3 4" key="1">
    <citation type="submission" date="2019-09" db="EMBL/GenBank/DDBJ databases">
        <title>Arenimonas chukotkensis sp. nov., a bacterium isolated from Chukotka hot spring, Arctic region, Russia.</title>
        <authorList>
            <person name="Zayulina K.S."/>
            <person name="Prokofeva M.I."/>
            <person name="Elcheninov A.G."/>
            <person name="Novikov A."/>
            <person name="Kochetkova T.V."/>
            <person name="Kublanov I.V."/>
        </authorList>
    </citation>
    <scope>NUCLEOTIDE SEQUENCE [LARGE SCALE GENOMIC DNA]</scope>
    <source>
        <strain evidence="3 4">3729k</strain>
    </source>
</reference>
<evidence type="ECO:0000256" key="1">
    <source>
        <dbReference type="ARBA" id="ARBA00006718"/>
    </source>
</evidence>
<dbReference type="GO" id="GO:0016226">
    <property type="term" value="P:iron-sulfur cluster assembly"/>
    <property type="evidence" value="ECO:0007669"/>
    <property type="project" value="InterPro"/>
</dbReference>
<dbReference type="PROSITE" id="PS01152">
    <property type="entry name" value="HESB"/>
    <property type="match status" value="1"/>
</dbReference>
<dbReference type="InterPro" id="IPR000361">
    <property type="entry name" value="ATAP_core_dom"/>
</dbReference>
<name>A0A5B2ZDI3_9GAMM</name>
<organism evidence="3 4">
    <name type="scientific">Arenimonas fontis</name>
    <dbReference type="NCBI Taxonomy" id="2608255"/>
    <lineage>
        <taxon>Bacteria</taxon>
        <taxon>Pseudomonadati</taxon>
        <taxon>Pseudomonadota</taxon>
        <taxon>Gammaproteobacteria</taxon>
        <taxon>Lysobacterales</taxon>
        <taxon>Lysobacteraceae</taxon>
        <taxon>Arenimonas</taxon>
    </lineage>
</organism>
<dbReference type="GO" id="GO:0005829">
    <property type="term" value="C:cytosol"/>
    <property type="evidence" value="ECO:0007669"/>
    <property type="project" value="TreeGrafter"/>
</dbReference>
<protein>
    <submittedName>
        <fullName evidence="3">Iron-sulfur cluster assembly accessory protein</fullName>
    </submittedName>
</protein>
<evidence type="ECO:0000313" key="3">
    <source>
        <dbReference type="EMBL" id="KAA2286087.1"/>
    </source>
</evidence>
<dbReference type="InterPro" id="IPR050322">
    <property type="entry name" value="Fe-S_cluster_asmbl/transfer"/>
</dbReference>
<dbReference type="RefSeq" id="WP_149859306.1">
    <property type="nucleotide sequence ID" value="NZ_VUOD01000001.1"/>
</dbReference>
<reference evidence="3 4" key="2">
    <citation type="submission" date="2019-09" db="EMBL/GenBank/DDBJ databases">
        <authorList>
            <person name="Mazur A."/>
        </authorList>
    </citation>
    <scope>NUCLEOTIDE SEQUENCE [LARGE SCALE GENOMIC DNA]</scope>
    <source>
        <strain evidence="3 4">3729k</strain>
    </source>
</reference>
<dbReference type="InterPro" id="IPR017870">
    <property type="entry name" value="FeS_cluster_insertion_CS"/>
</dbReference>
<dbReference type="Pfam" id="PF01521">
    <property type="entry name" value="Fe-S_biosyn"/>
    <property type="match status" value="1"/>
</dbReference>
<gene>
    <name evidence="3" type="ORF">F0415_00875</name>
</gene>
<dbReference type="InterPro" id="IPR016092">
    <property type="entry name" value="ATAP"/>
</dbReference>
<comment type="similarity">
    <text evidence="1">Belongs to the HesB/IscA family.</text>
</comment>
<dbReference type="Proteomes" id="UP000322165">
    <property type="component" value="Unassembled WGS sequence"/>
</dbReference>
<accession>A0A5B2ZDI3</accession>